<organism evidence="1">
    <name type="scientific">Siphoviridae sp. ctt5z12</name>
    <dbReference type="NCBI Taxonomy" id="2823604"/>
    <lineage>
        <taxon>Viruses</taxon>
        <taxon>Duplodnaviria</taxon>
        <taxon>Heunggongvirae</taxon>
        <taxon>Uroviricota</taxon>
        <taxon>Caudoviricetes</taxon>
    </lineage>
</organism>
<dbReference type="Pfam" id="PF07087">
    <property type="entry name" value="DUF1353"/>
    <property type="match status" value="1"/>
</dbReference>
<accession>A0A8S5LBP8</accession>
<reference evidence="1" key="1">
    <citation type="journal article" date="2021" name="Proc. Natl. Acad. Sci. U.S.A.">
        <title>A Catalog of Tens of Thousands of Viruses from Human Metagenomes Reveals Hidden Associations with Chronic Diseases.</title>
        <authorList>
            <person name="Tisza M.J."/>
            <person name="Buck C.B."/>
        </authorList>
    </citation>
    <scope>NUCLEOTIDE SEQUENCE</scope>
    <source>
        <strain evidence="1">Ctt5z12</strain>
    </source>
</reference>
<proteinExistence type="predicted"/>
<protein>
    <recommendedName>
        <fullName evidence="2">DUF1353 domain-containing protein</fullName>
    </recommendedName>
</protein>
<sequence length="128" mass="14747">MFKTELTVRRIIGVKNCWQTAQPLVWSDGKDEIIVPAGFIYDGASVPAIFTSVLPKAGARYDRAACLHDFFYATRKFDRKKCDEIFYEAMKYDKVAQWKAWIIFKSVRVFGGKAYSDHKALDPEKIKI</sequence>
<name>A0A8S5LBP8_9CAUD</name>
<evidence type="ECO:0008006" key="2">
    <source>
        <dbReference type="Google" id="ProtNLM"/>
    </source>
</evidence>
<dbReference type="EMBL" id="BK014676">
    <property type="protein sequence ID" value="DAD67367.1"/>
    <property type="molecule type" value="Genomic_DNA"/>
</dbReference>
<evidence type="ECO:0000313" key="1">
    <source>
        <dbReference type="EMBL" id="DAD67367.1"/>
    </source>
</evidence>
<dbReference type="InterPro" id="IPR010767">
    <property type="entry name" value="Phage_CGC-2007_Cje0229"/>
</dbReference>